<dbReference type="EMBL" id="WIXP02000009">
    <property type="protein sequence ID" value="KAF6205083.1"/>
    <property type="molecule type" value="Genomic_DNA"/>
</dbReference>
<evidence type="ECO:0000313" key="12">
    <source>
        <dbReference type="EMBL" id="KAF6205083.1"/>
    </source>
</evidence>
<dbReference type="InterPro" id="IPR054734">
    <property type="entry name" value="PqqF-like_C_4"/>
</dbReference>
<dbReference type="Pfam" id="PF16187">
    <property type="entry name" value="Peptidase_M16_M"/>
    <property type="match status" value="1"/>
</dbReference>
<dbReference type="Proteomes" id="UP000466442">
    <property type="component" value="Linkage Group LG9"/>
</dbReference>
<feature type="domain" description="Peptidase M16 N-terminal" evidence="8">
    <location>
        <begin position="161"/>
        <end position="295"/>
    </location>
</feature>
<dbReference type="InterPro" id="IPR011249">
    <property type="entry name" value="Metalloenz_LuxS/M16"/>
</dbReference>
<dbReference type="Pfam" id="PF22456">
    <property type="entry name" value="PqqF-like_C_4"/>
    <property type="match status" value="1"/>
</dbReference>
<dbReference type="Pfam" id="PF00675">
    <property type="entry name" value="Peptidase_M16"/>
    <property type="match status" value="1"/>
</dbReference>
<proteinExistence type="inferred from homology"/>
<feature type="domain" description="Peptidase M16 C-terminal" evidence="9">
    <location>
        <begin position="316"/>
        <end position="504"/>
    </location>
</feature>
<name>A0A6A4JW28_APOLU</name>
<keyword evidence="4" id="KW-0378">Hydrolase</keyword>
<evidence type="ECO:0000256" key="6">
    <source>
        <dbReference type="ARBA" id="ARBA00023049"/>
    </source>
</evidence>
<evidence type="ECO:0000313" key="13">
    <source>
        <dbReference type="Proteomes" id="UP000466442"/>
    </source>
</evidence>
<dbReference type="OrthoDB" id="952271at2759"/>
<keyword evidence="3" id="KW-0479">Metal-binding</keyword>
<feature type="domain" description="Peptidase M16 middle/third" evidence="10">
    <location>
        <begin position="510"/>
        <end position="792"/>
    </location>
</feature>
<evidence type="ECO:0000256" key="2">
    <source>
        <dbReference type="ARBA" id="ARBA00022670"/>
    </source>
</evidence>
<accession>A0A6A4JW28</accession>
<dbReference type="FunFam" id="3.30.830.10:FF:000005">
    <property type="entry name" value="nardilysin isoform X1"/>
    <property type="match status" value="1"/>
</dbReference>
<evidence type="ECO:0000256" key="7">
    <source>
        <dbReference type="SAM" id="MobiDB-lite"/>
    </source>
</evidence>
<dbReference type="Gene3D" id="3.30.830.10">
    <property type="entry name" value="Metalloenzyme, LuxS/M16 peptidase-like"/>
    <property type="match status" value="4"/>
</dbReference>
<keyword evidence="13" id="KW-1185">Reference proteome</keyword>
<dbReference type="InterPro" id="IPR032632">
    <property type="entry name" value="Peptidase_M16_M"/>
</dbReference>
<evidence type="ECO:0000259" key="9">
    <source>
        <dbReference type="Pfam" id="PF05193"/>
    </source>
</evidence>
<dbReference type="GO" id="GO:0046872">
    <property type="term" value="F:metal ion binding"/>
    <property type="evidence" value="ECO:0007669"/>
    <property type="project" value="UniProtKB-KW"/>
</dbReference>
<evidence type="ECO:0000259" key="8">
    <source>
        <dbReference type="Pfam" id="PF00675"/>
    </source>
</evidence>
<evidence type="ECO:0000256" key="4">
    <source>
        <dbReference type="ARBA" id="ARBA00022801"/>
    </source>
</evidence>
<protein>
    <recommendedName>
        <fullName evidence="14">Nardilysin</fullName>
    </recommendedName>
</protein>
<dbReference type="InterPro" id="IPR011765">
    <property type="entry name" value="Pept_M16_N"/>
</dbReference>
<dbReference type="InterPro" id="IPR050626">
    <property type="entry name" value="Peptidase_M16"/>
</dbReference>
<keyword evidence="6" id="KW-0482">Metalloprotease</keyword>
<dbReference type="GO" id="GO:0008237">
    <property type="term" value="F:metallopeptidase activity"/>
    <property type="evidence" value="ECO:0007669"/>
    <property type="project" value="UniProtKB-KW"/>
</dbReference>
<keyword evidence="5" id="KW-0862">Zinc</keyword>
<evidence type="ECO:0000259" key="10">
    <source>
        <dbReference type="Pfam" id="PF16187"/>
    </source>
</evidence>
<evidence type="ECO:0000259" key="11">
    <source>
        <dbReference type="Pfam" id="PF22456"/>
    </source>
</evidence>
<keyword evidence="2" id="KW-0645">Protease</keyword>
<evidence type="ECO:0008006" key="14">
    <source>
        <dbReference type="Google" id="ProtNLM"/>
    </source>
</evidence>
<sequence>MPCGRVIRRISNAFRKSTDGTNTEPSPREIRNSRSFGSAEKLKPPISSGRSHESQTISILSRKKSRDSQDVLIKEEEVTVLQDPMKFPSDKKEYLVIKLSSGLTATLISDMEGVGSADNTDSREDLAADKLTVLSSVNRSPFRDSEKSKWLERDTTMKLGPEQFAACAVTVQVGSFSDPDDIPGLCHLLEHVVSMGSDKYPEENEFEVHLSKHGGTYDAETECEYMTFHFECLEQNLSKTLDIFSRFFIAPLLKWESVRRERNVVDSEFAEHVHSDNARRLQLITSTAAEGNPASKFTWGNLKTLQENVGSEKLLKALCDFKQKNFIAPHLKLAIQARAPIDVLQKLVMSSFADLTMEGKVRFSASVVFRDIPREPFVLSSFCRMFMVQSMGDICELNLNWYLPPMVRKYKTKPIEYLSYVIGAEGKGSLIANLRKHRLALFLTAEVEDGGICSNSIYTIFTICISLTEEGRQDIKDIINRVFCYLKMLRTNDASEEIFNELKEIADTNFRFSQDIRPVEHVTAISQNMTVFPPEDFLTGWALFYEFCPQDIEIYTSRMIPSRTNILLHMKNHDEELDKEEPWFKTKYRSDEIPRDWIREWEDVDELPDFSLPKSNPYLPTTFRLLSQISNSKIPEKIVETELYEVWHKGCPSEFKVPYASVNILINIPRVSESSENTVRQMLISKMFTYQMIDDLYYAHVAQIEVVISSVEYGMEIAIYGFSEKIPNIIKVLAEGLTVFKSKAKEQKHMLDYLKTVHQRNMRNTVTDGSKLLEDIRKTVLTHSTYMSGEKMYVIDKVTLETMENYWDGLFKGVYVQALVEGNIMPSDAKDMVQGFVEVLNMDPGGHRMLVQPRVREIPLGITSISFSTFHPEDGNVYTQFYYQFGRATIEEIVSLQLFVAMMQEPLFDELRTKEQLGYSILVDVSEILGVLGVVVSLSSQARKYSPEYVRTRVESFITSYVWFFKMVSLKDFQESKDAFMTLKSMKSASLREVAAKDWWEIRNRDYQFDRLDKEMLALKKLEKRKVFEVASAVFNVTKTSGKLLIMQVIGKNDVSPDVAEFKTSTIAAGKLIFQYVDTQVLPPTKVVKDLISWKNSLQSYPLK</sequence>
<feature type="domain" description="Coenzyme PQQ synthesis protein F-like C-terminal lobe" evidence="11">
    <location>
        <begin position="899"/>
        <end position="999"/>
    </location>
</feature>
<dbReference type="GO" id="GO:0006508">
    <property type="term" value="P:proteolysis"/>
    <property type="evidence" value="ECO:0007669"/>
    <property type="project" value="UniProtKB-KW"/>
</dbReference>
<dbReference type="AlphaFoldDB" id="A0A6A4JW28"/>
<dbReference type="PANTHER" id="PTHR43690">
    <property type="entry name" value="NARDILYSIN"/>
    <property type="match status" value="1"/>
</dbReference>
<dbReference type="Pfam" id="PF05193">
    <property type="entry name" value="Peptidase_M16_C"/>
    <property type="match status" value="1"/>
</dbReference>
<gene>
    <name evidence="12" type="ORF">GE061_019250</name>
</gene>
<evidence type="ECO:0000256" key="1">
    <source>
        <dbReference type="ARBA" id="ARBA00007261"/>
    </source>
</evidence>
<dbReference type="SUPFAM" id="SSF63411">
    <property type="entry name" value="LuxS/MPP-like metallohydrolase"/>
    <property type="match status" value="4"/>
</dbReference>
<evidence type="ECO:0000256" key="5">
    <source>
        <dbReference type="ARBA" id="ARBA00022833"/>
    </source>
</evidence>
<feature type="region of interest" description="Disordered" evidence="7">
    <location>
        <begin position="15"/>
        <end position="61"/>
    </location>
</feature>
<evidence type="ECO:0000256" key="3">
    <source>
        <dbReference type="ARBA" id="ARBA00022723"/>
    </source>
</evidence>
<comment type="similarity">
    <text evidence="1">Belongs to the peptidase M16 family.</text>
</comment>
<dbReference type="PANTHER" id="PTHR43690:SF18">
    <property type="entry name" value="INSULIN-DEGRADING ENZYME-RELATED"/>
    <property type="match status" value="1"/>
</dbReference>
<comment type="caution">
    <text evidence="12">The sequence shown here is derived from an EMBL/GenBank/DDBJ whole genome shotgun (WGS) entry which is preliminary data.</text>
</comment>
<organism evidence="12 13">
    <name type="scientific">Apolygus lucorum</name>
    <name type="common">Small green plant bug</name>
    <name type="synonym">Lygocoris lucorum</name>
    <dbReference type="NCBI Taxonomy" id="248454"/>
    <lineage>
        <taxon>Eukaryota</taxon>
        <taxon>Metazoa</taxon>
        <taxon>Ecdysozoa</taxon>
        <taxon>Arthropoda</taxon>
        <taxon>Hexapoda</taxon>
        <taxon>Insecta</taxon>
        <taxon>Pterygota</taxon>
        <taxon>Neoptera</taxon>
        <taxon>Paraneoptera</taxon>
        <taxon>Hemiptera</taxon>
        <taxon>Heteroptera</taxon>
        <taxon>Panheteroptera</taxon>
        <taxon>Cimicomorpha</taxon>
        <taxon>Miridae</taxon>
        <taxon>Mirini</taxon>
        <taxon>Apolygus</taxon>
    </lineage>
</organism>
<reference evidence="12" key="1">
    <citation type="journal article" date="2021" name="Mol. Ecol. Resour.">
        <title>Apolygus lucorum genome provides insights into omnivorousness and mesophyll feeding.</title>
        <authorList>
            <person name="Liu Y."/>
            <person name="Liu H."/>
            <person name="Wang H."/>
            <person name="Huang T."/>
            <person name="Liu B."/>
            <person name="Yang B."/>
            <person name="Yin L."/>
            <person name="Li B."/>
            <person name="Zhang Y."/>
            <person name="Zhang S."/>
            <person name="Jiang F."/>
            <person name="Zhang X."/>
            <person name="Ren Y."/>
            <person name="Wang B."/>
            <person name="Wang S."/>
            <person name="Lu Y."/>
            <person name="Wu K."/>
            <person name="Fan W."/>
            <person name="Wang G."/>
        </authorList>
    </citation>
    <scope>NUCLEOTIDE SEQUENCE</scope>
    <source>
        <strain evidence="12">12Hb</strain>
    </source>
</reference>
<dbReference type="InterPro" id="IPR007863">
    <property type="entry name" value="Peptidase_M16_C"/>
</dbReference>